<keyword evidence="1" id="KW-0030">Aminoacyl-tRNA synthetase</keyword>
<dbReference type="InterPro" id="IPR001278">
    <property type="entry name" value="Arg-tRNA-ligase"/>
</dbReference>
<proteinExistence type="inferred from homology"/>
<sequence length="291" mass="31766">MASSVPPLPTVSSTDPSKIPGELEETAAEVIKHFRIPGELEETAAEVIKHIDTPTCNVPSGLPKYDTNNSGRSKKVIIEPSSLNIAKSFHVGHLLSTIIGAFLVNLYKACGWNDISMNYLGHWGAQFGLIATGFENTAHKPGMKEDDIKHLFNIYAAITKDALTDPAVKASALNWFKTWKTETKTPCATGAFGWCEAGGVGEVEAGQAVVRKKDGKLVYLTRDIGGAITRYETYKFDKMKYVVFSQQDLHLSQFFVVLELPLGVLAHADHLPALTRNEHEENGGGVFGQDH</sequence>
<dbReference type="STRING" id="93625.A0A409X9V8"/>
<accession>A0A409X9V8</accession>
<dbReference type="EMBL" id="NHYD01002248">
    <property type="protein sequence ID" value="PPQ87593.1"/>
    <property type="molecule type" value="Genomic_DNA"/>
</dbReference>
<dbReference type="PANTHER" id="PTHR11956:SF11">
    <property type="entry name" value="ARGININE--TRNA LIGASE, MITOCHONDRIAL-RELATED"/>
    <property type="match status" value="1"/>
</dbReference>
<dbReference type="Gene3D" id="3.40.50.620">
    <property type="entry name" value="HUPs"/>
    <property type="match status" value="2"/>
</dbReference>
<evidence type="ECO:0000256" key="1">
    <source>
        <dbReference type="RuleBase" id="RU363038"/>
    </source>
</evidence>
<feature type="region of interest" description="Disordered" evidence="2">
    <location>
        <begin position="1"/>
        <end position="20"/>
    </location>
</feature>
<evidence type="ECO:0000313" key="4">
    <source>
        <dbReference type="EMBL" id="PPQ87593.1"/>
    </source>
</evidence>
<gene>
    <name evidence="4" type="ORF">CVT25_006087</name>
</gene>
<dbReference type="GO" id="GO:0005739">
    <property type="term" value="C:mitochondrion"/>
    <property type="evidence" value="ECO:0007669"/>
    <property type="project" value="TreeGrafter"/>
</dbReference>
<name>A0A409X9V8_PSICY</name>
<dbReference type="GO" id="GO:0005524">
    <property type="term" value="F:ATP binding"/>
    <property type="evidence" value="ECO:0007669"/>
    <property type="project" value="UniProtKB-KW"/>
</dbReference>
<reference evidence="4 5" key="1">
    <citation type="journal article" date="2018" name="Evol. Lett.">
        <title>Horizontal gene cluster transfer increased hallucinogenic mushroom diversity.</title>
        <authorList>
            <person name="Reynolds H.T."/>
            <person name="Vijayakumar V."/>
            <person name="Gluck-Thaler E."/>
            <person name="Korotkin H.B."/>
            <person name="Matheny P.B."/>
            <person name="Slot J.C."/>
        </authorList>
    </citation>
    <scope>NUCLEOTIDE SEQUENCE [LARGE SCALE GENOMIC DNA]</scope>
    <source>
        <strain evidence="4 5">2631</strain>
    </source>
</reference>
<evidence type="ECO:0000259" key="3">
    <source>
        <dbReference type="Pfam" id="PF00750"/>
    </source>
</evidence>
<dbReference type="InParanoid" id="A0A409X9V8"/>
<evidence type="ECO:0000313" key="5">
    <source>
        <dbReference type="Proteomes" id="UP000283269"/>
    </source>
</evidence>
<dbReference type="InterPro" id="IPR035684">
    <property type="entry name" value="ArgRS_core"/>
</dbReference>
<feature type="domain" description="Arginyl-tRNA synthetase catalytic core" evidence="3">
    <location>
        <begin position="68"/>
        <end position="180"/>
    </location>
</feature>
<keyword evidence="1" id="KW-0436">Ligase</keyword>
<protein>
    <recommendedName>
        <fullName evidence="3">Arginyl-tRNA synthetase catalytic core domain-containing protein</fullName>
    </recommendedName>
</protein>
<dbReference type="GO" id="GO:0006420">
    <property type="term" value="P:arginyl-tRNA aminoacylation"/>
    <property type="evidence" value="ECO:0007669"/>
    <property type="project" value="InterPro"/>
</dbReference>
<keyword evidence="1" id="KW-0648">Protein biosynthesis</keyword>
<dbReference type="PRINTS" id="PR01038">
    <property type="entry name" value="TRNASYNTHARG"/>
</dbReference>
<dbReference type="Proteomes" id="UP000283269">
    <property type="component" value="Unassembled WGS sequence"/>
</dbReference>
<evidence type="ECO:0000256" key="2">
    <source>
        <dbReference type="SAM" id="MobiDB-lite"/>
    </source>
</evidence>
<dbReference type="AlphaFoldDB" id="A0A409X9V8"/>
<comment type="caution">
    <text evidence="4">The sequence shown here is derived from an EMBL/GenBank/DDBJ whole genome shotgun (WGS) entry which is preliminary data.</text>
</comment>
<dbReference type="InterPro" id="IPR014729">
    <property type="entry name" value="Rossmann-like_a/b/a_fold"/>
</dbReference>
<dbReference type="SUPFAM" id="SSF52374">
    <property type="entry name" value="Nucleotidylyl transferase"/>
    <property type="match status" value="1"/>
</dbReference>
<dbReference type="OrthoDB" id="68056at2759"/>
<dbReference type="PANTHER" id="PTHR11956">
    <property type="entry name" value="ARGINYL-TRNA SYNTHETASE"/>
    <property type="match status" value="1"/>
</dbReference>
<keyword evidence="5" id="KW-1185">Reference proteome</keyword>
<keyword evidence="1" id="KW-0067">ATP-binding</keyword>
<dbReference type="GO" id="GO:0032543">
    <property type="term" value="P:mitochondrial translation"/>
    <property type="evidence" value="ECO:0007669"/>
    <property type="project" value="TreeGrafter"/>
</dbReference>
<dbReference type="Pfam" id="PF00750">
    <property type="entry name" value="tRNA-synt_1d"/>
    <property type="match status" value="2"/>
</dbReference>
<comment type="similarity">
    <text evidence="1">Belongs to the class-I aminoacyl-tRNA synthetase family.</text>
</comment>
<feature type="compositionally biased region" description="Low complexity" evidence="2">
    <location>
        <begin position="1"/>
        <end position="17"/>
    </location>
</feature>
<organism evidence="4 5">
    <name type="scientific">Psilocybe cyanescens</name>
    <dbReference type="NCBI Taxonomy" id="93625"/>
    <lineage>
        <taxon>Eukaryota</taxon>
        <taxon>Fungi</taxon>
        <taxon>Dikarya</taxon>
        <taxon>Basidiomycota</taxon>
        <taxon>Agaricomycotina</taxon>
        <taxon>Agaricomycetes</taxon>
        <taxon>Agaricomycetidae</taxon>
        <taxon>Agaricales</taxon>
        <taxon>Agaricineae</taxon>
        <taxon>Strophariaceae</taxon>
        <taxon>Psilocybe</taxon>
    </lineage>
</organism>
<keyword evidence="1" id="KW-0547">Nucleotide-binding</keyword>
<feature type="domain" description="Arginyl-tRNA synthetase catalytic core" evidence="3">
    <location>
        <begin position="208"/>
        <end position="259"/>
    </location>
</feature>
<dbReference type="GO" id="GO:0004814">
    <property type="term" value="F:arginine-tRNA ligase activity"/>
    <property type="evidence" value="ECO:0007669"/>
    <property type="project" value="InterPro"/>
</dbReference>